<dbReference type="Proteomes" id="UP000007488">
    <property type="component" value="Chromosome"/>
</dbReference>
<dbReference type="AlphaFoldDB" id="F0SZG4"/>
<dbReference type="Pfam" id="PF06541">
    <property type="entry name" value="ABC_trans_CmpB"/>
    <property type="match status" value="1"/>
</dbReference>
<evidence type="ECO:0000313" key="3">
    <source>
        <dbReference type="Proteomes" id="UP000007488"/>
    </source>
</evidence>
<dbReference type="eggNOG" id="COG4905">
    <property type="taxonomic scope" value="Bacteria"/>
</dbReference>
<keyword evidence="1" id="KW-0472">Membrane</keyword>
<keyword evidence="1" id="KW-0812">Transmembrane</keyword>
<keyword evidence="1" id="KW-1133">Transmembrane helix</keyword>
<reference evidence="3" key="2">
    <citation type="submission" date="2011-02" db="EMBL/GenBank/DDBJ databases">
        <title>The complete genome of Syntrophobotulus glycolicus DSM 8271.</title>
        <authorList>
            <person name="Lucas S."/>
            <person name="Copeland A."/>
            <person name="Lapidus A."/>
            <person name="Bruce D."/>
            <person name="Goodwin L."/>
            <person name="Pitluck S."/>
            <person name="Kyrpides N."/>
            <person name="Mavromatis K."/>
            <person name="Pagani I."/>
            <person name="Ivanova N."/>
            <person name="Mikhailova N."/>
            <person name="Chertkov O."/>
            <person name="Held B."/>
            <person name="Detter J.C."/>
            <person name="Tapia R."/>
            <person name="Han C."/>
            <person name="Land M."/>
            <person name="Hauser L."/>
            <person name="Markowitz V."/>
            <person name="Cheng J.-F."/>
            <person name="Hugenholtz P."/>
            <person name="Woyke T."/>
            <person name="Wu D."/>
            <person name="Spring S."/>
            <person name="Schroeder M."/>
            <person name="Brambilla E."/>
            <person name="Klenk H.-P."/>
            <person name="Eisen J.A."/>
        </authorList>
    </citation>
    <scope>NUCLEOTIDE SEQUENCE [LARGE SCALE GENOMIC DNA]</scope>
    <source>
        <strain evidence="3">DSM 8271 / FlGlyR</strain>
    </source>
</reference>
<evidence type="ECO:0000256" key="1">
    <source>
        <dbReference type="SAM" id="Phobius"/>
    </source>
</evidence>
<gene>
    <name evidence="2" type="ordered locus">Sgly_1753</name>
</gene>
<accession>F0SZG4</accession>
<sequence length="280" mass="32306">MCAGSKACCLISTLGWNGVVMVIAEWFLWLMSYSFIGWAYESIICSIGQKELINRGFLNGPVCPVYGFGALAVIFFLDQRTYSIVMLFFIGMFLTCTVEYITAILLEKLFNAKWWDYSQYRFNIQGRVSLLGAVVFGILSVLLIKYIHPFVGEMIGQMPALLKIVLSIVIFILLMVDLSITVRHLLILNSRLRDMQLAINRFLEQYAKHAGGLKESLLSKFEENEFYNEHIKDLVSLSRFQNIRIVRAFPRLRSIHYDDAWQKFKSILLGTDSRNMKNYK</sequence>
<feature type="transmembrane region" description="Helical" evidence="1">
    <location>
        <begin position="127"/>
        <end position="148"/>
    </location>
</feature>
<proteinExistence type="predicted"/>
<keyword evidence="3" id="KW-1185">Reference proteome</keyword>
<evidence type="ECO:0000313" key="2">
    <source>
        <dbReference type="EMBL" id="ADY56050.1"/>
    </source>
</evidence>
<dbReference type="KEGG" id="sgy:Sgly_1753"/>
<feature type="transmembrane region" description="Helical" evidence="1">
    <location>
        <begin position="57"/>
        <end position="77"/>
    </location>
</feature>
<dbReference type="InterPro" id="IPR010540">
    <property type="entry name" value="CmpB_TMEM229"/>
</dbReference>
<dbReference type="HOGENOM" id="CLU_055257_2_2_9"/>
<evidence type="ECO:0008006" key="4">
    <source>
        <dbReference type="Google" id="ProtNLM"/>
    </source>
</evidence>
<dbReference type="RefSeq" id="WP_013624918.1">
    <property type="nucleotide sequence ID" value="NC_015172.1"/>
</dbReference>
<organism evidence="2 3">
    <name type="scientific">Syntrophobotulus glycolicus (strain DSM 8271 / FlGlyR)</name>
    <dbReference type="NCBI Taxonomy" id="645991"/>
    <lineage>
        <taxon>Bacteria</taxon>
        <taxon>Bacillati</taxon>
        <taxon>Bacillota</taxon>
        <taxon>Clostridia</taxon>
        <taxon>Eubacteriales</taxon>
        <taxon>Desulfitobacteriaceae</taxon>
        <taxon>Syntrophobotulus</taxon>
    </lineage>
</organism>
<protein>
    <recommendedName>
        <fullName evidence="4">ABC transporter permease</fullName>
    </recommendedName>
</protein>
<dbReference type="STRING" id="645991.Sgly_1753"/>
<dbReference type="EMBL" id="CP002547">
    <property type="protein sequence ID" value="ADY56050.1"/>
    <property type="molecule type" value="Genomic_DNA"/>
</dbReference>
<reference evidence="2 3" key="1">
    <citation type="journal article" date="2011" name="Stand. Genomic Sci.">
        <title>Complete genome sequence of Syntrophobotulus glycolicus type strain (FlGlyR).</title>
        <authorList>
            <person name="Han C."/>
            <person name="Mwirichia R."/>
            <person name="Chertkov O."/>
            <person name="Held B."/>
            <person name="Lapidus A."/>
            <person name="Nolan M."/>
            <person name="Lucas S."/>
            <person name="Hammon N."/>
            <person name="Deshpande S."/>
            <person name="Cheng J.F."/>
            <person name="Tapia R."/>
            <person name="Goodwin L."/>
            <person name="Pitluck S."/>
            <person name="Huntemann M."/>
            <person name="Liolios K."/>
            <person name="Ivanova N."/>
            <person name="Pagani I."/>
            <person name="Mavromatis K."/>
            <person name="Ovchinikova G."/>
            <person name="Pati A."/>
            <person name="Chen A."/>
            <person name="Palaniappan K."/>
            <person name="Land M."/>
            <person name="Hauser L."/>
            <person name="Brambilla E.M."/>
            <person name="Rohde M."/>
            <person name="Spring S."/>
            <person name="Sikorski J."/>
            <person name="Goker M."/>
            <person name="Woyke T."/>
            <person name="Bristow J."/>
            <person name="Eisen J.A."/>
            <person name="Markowitz V."/>
            <person name="Hugenholtz P."/>
            <person name="Kyrpides N.C."/>
            <person name="Klenk H.P."/>
            <person name="Detter J.C."/>
        </authorList>
    </citation>
    <scope>NUCLEOTIDE SEQUENCE [LARGE SCALE GENOMIC DNA]</scope>
    <source>
        <strain evidence="3">DSM 8271 / FlGlyR</strain>
    </source>
</reference>
<name>F0SZG4_SYNGF</name>
<feature type="transmembrane region" description="Helical" evidence="1">
    <location>
        <begin position="83"/>
        <end position="106"/>
    </location>
</feature>
<feature type="transmembrane region" description="Helical" evidence="1">
    <location>
        <begin position="26"/>
        <end position="45"/>
    </location>
</feature>
<feature type="transmembrane region" description="Helical" evidence="1">
    <location>
        <begin position="160"/>
        <end position="186"/>
    </location>
</feature>